<dbReference type="PATRIC" id="fig|1348663.4.peg.5752"/>
<protein>
    <submittedName>
        <fullName evidence="2">Uncharacterized protein</fullName>
    </submittedName>
</protein>
<dbReference type="EMBL" id="JNBY01000115">
    <property type="protein sequence ID" value="KDN82237.1"/>
    <property type="molecule type" value="Genomic_DNA"/>
</dbReference>
<keyword evidence="3" id="KW-1185">Reference proteome</keyword>
<evidence type="ECO:0000313" key="3">
    <source>
        <dbReference type="Proteomes" id="UP000027178"/>
    </source>
</evidence>
<name>A0A066YM84_9ACTN</name>
<reference evidence="2 3" key="1">
    <citation type="submission" date="2014-05" db="EMBL/GenBank/DDBJ databases">
        <title>Draft Genome Sequence of Kitasatospora cheerisanensis KCTC 2395.</title>
        <authorList>
            <person name="Nam D.H."/>
        </authorList>
    </citation>
    <scope>NUCLEOTIDE SEQUENCE [LARGE SCALE GENOMIC DNA]</scope>
    <source>
        <strain evidence="2 3">KCTC 2395</strain>
    </source>
</reference>
<feature type="region of interest" description="Disordered" evidence="1">
    <location>
        <begin position="57"/>
        <end position="77"/>
    </location>
</feature>
<dbReference type="AlphaFoldDB" id="A0A066YM84"/>
<gene>
    <name evidence="2" type="ORF">KCH_59460</name>
</gene>
<proteinExistence type="predicted"/>
<evidence type="ECO:0000256" key="1">
    <source>
        <dbReference type="SAM" id="MobiDB-lite"/>
    </source>
</evidence>
<sequence>MPGRGVVLGAPGRGLRVGRAVAGAGAVVSTWLPRPTTTGPWASPPMRTVWRSPDSVAMGFSSTGADGRRADGRRADG</sequence>
<accession>A0A066YM84</accession>
<evidence type="ECO:0000313" key="2">
    <source>
        <dbReference type="EMBL" id="KDN82237.1"/>
    </source>
</evidence>
<organism evidence="2 3">
    <name type="scientific">Kitasatospora cheerisanensis KCTC 2395</name>
    <dbReference type="NCBI Taxonomy" id="1348663"/>
    <lineage>
        <taxon>Bacteria</taxon>
        <taxon>Bacillati</taxon>
        <taxon>Actinomycetota</taxon>
        <taxon>Actinomycetes</taxon>
        <taxon>Kitasatosporales</taxon>
        <taxon>Streptomycetaceae</taxon>
        <taxon>Kitasatospora</taxon>
    </lineage>
</organism>
<comment type="caution">
    <text evidence="2">The sequence shown here is derived from an EMBL/GenBank/DDBJ whole genome shotgun (WGS) entry which is preliminary data.</text>
</comment>
<dbReference type="HOGENOM" id="CLU_2633382_0_0_11"/>
<dbReference type="Proteomes" id="UP000027178">
    <property type="component" value="Unassembled WGS sequence"/>
</dbReference>
<feature type="compositionally biased region" description="Basic and acidic residues" evidence="1">
    <location>
        <begin position="66"/>
        <end position="77"/>
    </location>
</feature>